<sequence length="96" mass="10693">MSQKPIAPVTKDPVQVLGQFYKAYSEDEAQRSLWHLFMLAVNGSLRELQPQHTNKLIAFHESLEEVVSAIYQLQDKLAPSSCAVSAIVQPSLNSKP</sequence>
<accession>A0A239IED7</accession>
<dbReference type="EMBL" id="FZOQ01000017">
    <property type="protein sequence ID" value="SNS91899.1"/>
    <property type="molecule type" value="Genomic_DNA"/>
</dbReference>
<protein>
    <submittedName>
        <fullName evidence="1">Uncharacterized protein</fullName>
    </submittedName>
</protein>
<dbReference type="RefSeq" id="WP_089320464.1">
    <property type="nucleotide sequence ID" value="NZ_FZOQ01000017.1"/>
</dbReference>
<dbReference type="AlphaFoldDB" id="A0A239IED7"/>
<dbReference type="Proteomes" id="UP000198432">
    <property type="component" value="Unassembled WGS sequence"/>
</dbReference>
<gene>
    <name evidence="1" type="ORF">SAMN06296052_11713</name>
</gene>
<name>A0A239IED7_9BACT</name>
<evidence type="ECO:0000313" key="1">
    <source>
        <dbReference type="EMBL" id="SNS91899.1"/>
    </source>
</evidence>
<proteinExistence type="predicted"/>
<evidence type="ECO:0000313" key="2">
    <source>
        <dbReference type="Proteomes" id="UP000198432"/>
    </source>
</evidence>
<keyword evidence="2" id="KW-1185">Reference proteome</keyword>
<organism evidence="1 2">
    <name type="scientific">Pontibacter ummariensis</name>
    <dbReference type="NCBI Taxonomy" id="1610492"/>
    <lineage>
        <taxon>Bacteria</taxon>
        <taxon>Pseudomonadati</taxon>
        <taxon>Bacteroidota</taxon>
        <taxon>Cytophagia</taxon>
        <taxon>Cytophagales</taxon>
        <taxon>Hymenobacteraceae</taxon>
        <taxon>Pontibacter</taxon>
    </lineage>
</organism>
<reference evidence="2" key="1">
    <citation type="submission" date="2017-06" db="EMBL/GenBank/DDBJ databases">
        <authorList>
            <person name="Varghese N."/>
            <person name="Submissions S."/>
        </authorList>
    </citation>
    <scope>NUCLEOTIDE SEQUENCE [LARGE SCALE GENOMIC DNA]</scope>
    <source>
        <strain evidence="2">NKM1</strain>
    </source>
</reference>